<evidence type="ECO:0000256" key="1">
    <source>
        <dbReference type="ARBA" id="ARBA00004651"/>
    </source>
</evidence>
<evidence type="ECO:0000313" key="7">
    <source>
        <dbReference type="Proteomes" id="UP000355283"/>
    </source>
</evidence>
<evidence type="ECO:0008006" key="8">
    <source>
        <dbReference type="Google" id="ProtNLM"/>
    </source>
</evidence>
<feature type="transmembrane region" description="Helical" evidence="5">
    <location>
        <begin position="271"/>
        <end position="294"/>
    </location>
</feature>
<comment type="subcellular location">
    <subcellularLocation>
        <location evidence="1">Cell membrane</location>
        <topology evidence="1">Multi-pass membrane protein</topology>
    </subcellularLocation>
</comment>
<keyword evidence="3" id="KW-1003">Cell membrane</keyword>
<feature type="transmembrane region" description="Helical" evidence="5">
    <location>
        <begin position="104"/>
        <end position="126"/>
    </location>
</feature>
<proteinExistence type="predicted"/>
<evidence type="ECO:0000256" key="3">
    <source>
        <dbReference type="ARBA" id="ARBA00022475"/>
    </source>
</evidence>
<accession>A0A4D9D3E0</accession>
<dbReference type="SUPFAM" id="SSF103473">
    <property type="entry name" value="MFS general substrate transporter"/>
    <property type="match status" value="1"/>
</dbReference>
<dbReference type="Gene3D" id="1.20.1250.20">
    <property type="entry name" value="MFS general substrate transporter like domains"/>
    <property type="match status" value="2"/>
</dbReference>
<reference evidence="6 7" key="1">
    <citation type="submission" date="2019-01" db="EMBL/GenBank/DDBJ databases">
        <title>Nuclear Genome Assembly of the Microalgal Biofuel strain Nannochloropsis salina CCMP1776.</title>
        <authorList>
            <person name="Hovde B."/>
        </authorList>
    </citation>
    <scope>NUCLEOTIDE SEQUENCE [LARGE SCALE GENOMIC DNA]</scope>
    <source>
        <strain evidence="6 7">CCMP1776</strain>
    </source>
</reference>
<feature type="transmembrane region" description="Helical" evidence="5">
    <location>
        <begin position="334"/>
        <end position="358"/>
    </location>
</feature>
<evidence type="ECO:0000256" key="2">
    <source>
        <dbReference type="ARBA" id="ARBA00022448"/>
    </source>
</evidence>
<feature type="transmembrane region" description="Helical" evidence="5">
    <location>
        <begin position="378"/>
        <end position="399"/>
    </location>
</feature>
<organism evidence="6 7">
    <name type="scientific">Nannochloropsis salina CCMP1776</name>
    <dbReference type="NCBI Taxonomy" id="1027361"/>
    <lineage>
        <taxon>Eukaryota</taxon>
        <taxon>Sar</taxon>
        <taxon>Stramenopiles</taxon>
        <taxon>Ochrophyta</taxon>
        <taxon>Eustigmatophyceae</taxon>
        <taxon>Eustigmatales</taxon>
        <taxon>Monodopsidaceae</taxon>
        <taxon>Microchloropsis</taxon>
        <taxon>Microchloropsis salina</taxon>
    </lineage>
</organism>
<feature type="transmembrane region" description="Helical" evidence="5">
    <location>
        <begin position="42"/>
        <end position="60"/>
    </location>
</feature>
<keyword evidence="5" id="KW-0472">Membrane</keyword>
<dbReference type="OrthoDB" id="10262656at2759"/>
<dbReference type="InterPro" id="IPR036259">
    <property type="entry name" value="MFS_trans_sf"/>
</dbReference>
<feature type="transmembrane region" description="Helical" evidence="5">
    <location>
        <begin position="12"/>
        <end position="30"/>
    </location>
</feature>
<protein>
    <recommendedName>
        <fullName evidence="8">Major facilitator superfamily (MFS) profile domain-containing protein</fullName>
    </recommendedName>
</protein>
<keyword evidence="7" id="KW-1185">Reference proteome</keyword>
<dbReference type="Proteomes" id="UP000355283">
    <property type="component" value="Unassembled WGS sequence"/>
</dbReference>
<dbReference type="EMBL" id="SDOX01000019">
    <property type="protein sequence ID" value="TFJ84513.1"/>
    <property type="molecule type" value="Genomic_DNA"/>
</dbReference>
<feature type="transmembrane region" description="Helical" evidence="5">
    <location>
        <begin position="244"/>
        <end position="264"/>
    </location>
</feature>
<feature type="transmembrane region" description="Helical" evidence="5">
    <location>
        <begin position="300"/>
        <end position="322"/>
    </location>
</feature>
<dbReference type="PANTHER" id="PTHR43045">
    <property type="entry name" value="SHIKIMATE TRANSPORTER"/>
    <property type="match status" value="1"/>
</dbReference>
<dbReference type="AlphaFoldDB" id="A0A4D9D3E0"/>
<comment type="caution">
    <text evidence="6">The sequence shown here is derived from an EMBL/GenBank/DDBJ whole genome shotgun (WGS) entry which is preliminary data.</text>
</comment>
<sequence>MARNAYRLSPAAFYSLFAGRFVGAPLFGHFGDLHGRRPALSLALLLVGLTTIVMGCFPFRDSREDGPSGVWAVIRFLQGIGIGGQWPGTILISMEACKDENHGAVAAGISHSGVFIGLGLAAGAAYQLLGQDGGGAPMRAAFCIGGGLMLPTAAWAYCGDHETEFFRQREMGDMERYPWLAMGKQQFWALLFGWATLLIDAWTQAMLIYQWPIIFPHGSGFGPHGHDNEERSATAATKDVQGCIAMALLVAVAVTIVSAVLRGLSFSRCLLYRIGAVLTCVCTWLFFILAAGTVRRHKPLGWLFGGYILVLGLGLGTMQGPLAALMAEPFPTRIAYAGVGTLYHTAHAAVGAAYPSLASWLLRKGTSSMLTLQGGVRPIYLGVVSLIATALALYTTPFLKGYARVRSLAGAQGLRVRDCVAMSFDVPSTTIRPAPVPQPRAQPSGSFTLPEQKFQPRQLPLVERDMERGRAIQR</sequence>
<dbReference type="GO" id="GO:0022857">
    <property type="term" value="F:transmembrane transporter activity"/>
    <property type="evidence" value="ECO:0007669"/>
    <property type="project" value="InterPro"/>
</dbReference>
<dbReference type="PANTHER" id="PTHR43045:SF1">
    <property type="entry name" value="SHIKIMATE TRANSPORTER"/>
    <property type="match status" value="1"/>
</dbReference>
<gene>
    <name evidence="6" type="ORF">NSK_004498</name>
</gene>
<feature type="transmembrane region" description="Helical" evidence="5">
    <location>
        <begin position="138"/>
        <end position="158"/>
    </location>
</feature>
<dbReference type="GO" id="GO:0005886">
    <property type="term" value="C:plasma membrane"/>
    <property type="evidence" value="ECO:0007669"/>
    <property type="project" value="UniProtKB-SubCell"/>
</dbReference>
<keyword evidence="2" id="KW-0813">Transport</keyword>
<dbReference type="Pfam" id="PF07690">
    <property type="entry name" value="MFS_1"/>
    <property type="match status" value="1"/>
</dbReference>
<keyword evidence="5" id="KW-1133">Transmembrane helix</keyword>
<dbReference type="InterPro" id="IPR011701">
    <property type="entry name" value="MFS"/>
</dbReference>
<evidence type="ECO:0000313" key="6">
    <source>
        <dbReference type="EMBL" id="TFJ84513.1"/>
    </source>
</evidence>
<feature type="region of interest" description="Disordered" evidence="4">
    <location>
        <begin position="431"/>
        <end position="450"/>
    </location>
</feature>
<name>A0A4D9D3E0_9STRA</name>
<keyword evidence="5" id="KW-0812">Transmembrane</keyword>
<evidence type="ECO:0000256" key="5">
    <source>
        <dbReference type="SAM" id="Phobius"/>
    </source>
</evidence>
<evidence type="ECO:0000256" key="4">
    <source>
        <dbReference type="SAM" id="MobiDB-lite"/>
    </source>
</evidence>
<feature type="transmembrane region" description="Helical" evidence="5">
    <location>
        <begin position="187"/>
        <end position="209"/>
    </location>
</feature>